<gene>
    <name evidence="2" type="ORF">EYF80_010549</name>
</gene>
<feature type="region of interest" description="Disordered" evidence="1">
    <location>
        <begin position="182"/>
        <end position="235"/>
    </location>
</feature>
<proteinExistence type="predicted"/>
<dbReference type="Proteomes" id="UP000314294">
    <property type="component" value="Unassembled WGS sequence"/>
</dbReference>
<feature type="compositionally biased region" description="Basic and acidic residues" evidence="1">
    <location>
        <begin position="205"/>
        <end position="235"/>
    </location>
</feature>
<dbReference type="EMBL" id="SRLO01000066">
    <property type="protein sequence ID" value="TNN79304.1"/>
    <property type="molecule type" value="Genomic_DNA"/>
</dbReference>
<sequence>MKYYMANEADNSARKRCWRRTLLQSADVLNIHLWDGRSGCEVSLLVFLRGGTLYEEKSAAMRLLYPLMLILRFASVQMEAEVCSPPPLLIPPVVTAVSVRYERSQLGVVPCVTLNWRTTAQCTVGHAVITSENGISEEFKGALTFELRIRSVFQRQEVASEGSDATGQAMWEGPAAAACTVDTEKKGVRHPLEPSEPSMLTAKTPDFDRKRSFLPRRSPESPVHRDLDRLRSSFD</sequence>
<organism evidence="2 3">
    <name type="scientific">Liparis tanakae</name>
    <name type="common">Tanaka's snailfish</name>
    <dbReference type="NCBI Taxonomy" id="230148"/>
    <lineage>
        <taxon>Eukaryota</taxon>
        <taxon>Metazoa</taxon>
        <taxon>Chordata</taxon>
        <taxon>Craniata</taxon>
        <taxon>Vertebrata</taxon>
        <taxon>Euteleostomi</taxon>
        <taxon>Actinopterygii</taxon>
        <taxon>Neopterygii</taxon>
        <taxon>Teleostei</taxon>
        <taxon>Neoteleostei</taxon>
        <taxon>Acanthomorphata</taxon>
        <taxon>Eupercaria</taxon>
        <taxon>Perciformes</taxon>
        <taxon>Cottioidei</taxon>
        <taxon>Cottales</taxon>
        <taxon>Liparidae</taxon>
        <taxon>Liparis</taxon>
    </lineage>
</organism>
<evidence type="ECO:0000313" key="2">
    <source>
        <dbReference type="EMBL" id="TNN79304.1"/>
    </source>
</evidence>
<dbReference type="AlphaFoldDB" id="A0A4Z2IPC1"/>
<feature type="compositionally biased region" description="Basic and acidic residues" evidence="1">
    <location>
        <begin position="182"/>
        <end position="193"/>
    </location>
</feature>
<accession>A0A4Z2IPC1</accession>
<evidence type="ECO:0000313" key="3">
    <source>
        <dbReference type="Proteomes" id="UP000314294"/>
    </source>
</evidence>
<evidence type="ECO:0000256" key="1">
    <source>
        <dbReference type="SAM" id="MobiDB-lite"/>
    </source>
</evidence>
<protein>
    <submittedName>
        <fullName evidence="2">Uncharacterized protein</fullName>
    </submittedName>
</protein>
<comment type="caution">
    <text evidence="2">The sequence shown here is derived from an EMBL/GenBank/DDBJ whole genome shotgun (WGS) entry which is preliminary data.</text>
</comment>
<name>A0A4Z2IPC1_9TELE</name>
<reference evidence="2 3" key="1">
    <citation type="submission" date="2019-03" db="EMBL/GenBank/DDBJ databases">
        <title>First draft genome of Liparis tanakae, snailfish: a comprehensive survey of snailfish specific genes.</title>
        <authorList>
            <person name="Kim W."/>
            <person name="Song I."/>
            <person name="Jeong J.-H."/>
            <person name="Kim D."/>
            <person name="Kim S."/>
            <person name="Ryu S."/>
            <person name="Song J.Y."/>
            <person name="Lee S.K."/>
        </authorList>
    </citation>
    <scope>NUCLEOTIDE SEQUENCE [LARGE SCALE GENOMIC DNA]</scope>
    <source>
        <tissue evidence="2">Muscle</tissue>
    </source>
</reference>
<keyword evidence="3" id="KW-1185">Reference proteome</keyword>